<evidence type="ECO:0000313" key="2">
    <source>
        <dbReference type="Proteomes" id="UP000184080"/>
    </source>
</evidence>
<dbReference type="RefSeq" id="WP_073011586.1">
    <property type="nucleotide sequence ID" value="NZ_FQZO01000010.1"/>
</dbReference>
<gene>
    <name evidence="1" type="ORF">SAMN05444401_0062</name>
</gene>
<dbReference type="AlphaFoldDB" id="A0A1M6N2S5"/>
<protein>
    <recommendedName>
        <fullName evidence="3">YdhG-like domain-containing protein</fullName>
    </recommendedName>
</protein>
<organism evidence="1 2">
    <name type="scientific">Clostridium amylolyticum</name>
    <dbReference type="NCBI Taxonomy" id="1121298"/>
    <lineage>
        <taxon>Bacteria</taxon>
        <taxon>Bacillati</taxon>
        <taxon>Bacillota</taxon>
        <taxon>Clostridia</taxon>
        <taxon>Eubacteriales</taxon>
        <taxon>Clostridiaceae</taxon>
        <taxon>Clostridium</taxon>
    </lineage>
</organism>
<accession>A0A1M6N2S5</accession>
<evidence type="ECO:0000313" key="1">
    <source>
        <dbReference type="EMBL" id="SHJ90029.1"/>
    </source>
</evidence>
<dbReference type="Pfam" id="PF12663">
    <property type="entry name" value="DUF3788"/>
    <property type="match status" value="1"/>
</dbReference>
<dbReference type="InterPro" id="IPR024265">
    <property type="entry name" value="DUF3788"/>
</dbReference>
<evidence type="ECO:0008006" key="3">
    <source>
        <dbReference type="Google" id="ProtNLM"/>
    </source>
</evidence>
<sequence>MFERILDKQKKPSLEEFISYCGNRKDLLVNLDTFLTEEMMLERLLRFPYGNEYGWGIKYFIKNKHICDVFAEKDAFTVMLRLDNSQYEKVYNGLLSYTKEFIDKKYPCGKGGYIHYRVLTVEHLKDIKMLLQLKAKHKKV</sequence>
<dbReference type="STRING" id="1121298.SAMN05444401_0062"/>
<keyword evidence="2" id="KW-1185">Reference proteome</keyword>
<proteinExistence type="predicted"/>
<reference evidence="1 2" key="1">
    <citation type="submission" date="2016-11" db="EMBL/GenBank/DDBJ databases">
        <authorList>
            <person name="Jaros S."/>
            <person name="Januszkiewicz K."/>
            <person name="Wedrychowicz H."/>
        </authorList>
    </citation>
    <scope>NUCLEOTIDE SEQUENCE [LARGE SCALE GENOMIC DNA]</scope>
    <source>
        <strain evidence="1 2">DSM 21864</strain>
    </source>
</reference>
<name>A0A1M6N2S5_9CLOT</name>
<dbReference type="EMBL" id="FQZO01000010">
    <property type="protein sequence ID" value="SHJ90029.1"/>
    <property type="molecule type" value="Genomic_DNA"/>
</dbReference>
<dbReference type="Proteomes" id="UP000184080">
    <property type="component" value="Unassembled WGS sequence"/>
</dbReference>
<dbReference type="OrthoDB" id="9090890at2"/>